<comment type="caution">
    <text evidence="7">The sequence shown here is derived from an EMBL/GenBank/DDBJ whole genome shotgun (WGS) entry which is preliminary data.</text>
</comment>
<evidence type="ECO:0000259" key="6">
    <source>
        <dbReference type="SMART" id="SM00230"/>
    </source>
</evidence>
<sequence>MLSDKVKLLSIEGNSEVHTDRTKIESNIKQESDLNADNEIWEAVNNLWKNVYLGDKLITRQKFKKLIEYSQNMKKKNSKLIKLLLQIGKEMKNYDKNNEKFWQTSKVGNMMYPPINIEDASPIPWNNTKLLKLNLDKSTSLTQRYPDVTSLSVNEGVVNSIEQNPDISNCSLITSLININRFKHEYYPKIEKFSDAPSNRYHLNLCFNGCINRLISVDTDHIPYNKKTHKQLSLYSNNIKDKIVELAYLQIHGGTYKSSGSNVAMDTYLLTGLLPEIGSTKKYSFEKLKQFFEANLCIMALGTGDDSSKLRSPLLKNHDYSILGFDSKKRELSIQDPLNSKSTLTISEDELENKFSQIYINWDTNKLFNSETKFTFYYDTEIFNKFESNFDKPIFSIQNKSASANETVWVLLETHLTPNHFTEVHYAYLQPVPDKMTDPLFMPIDSASNIGLQLIKINIPKGKNKKFICYSNISKWFTIHCFSVENNIELKMLDTADIYKSTEFLTYTDQMNKNYGHPQYFTNPTFQLCVQSKIDKEIMITLQFLSKLNDLKLNFQLFDKDDLYLSKPILFDQYYYIQHYEKHNVPLETNHNYLLICTCSSNETILNKFKLIGYCSKDKNNTKDLELNKNILLQRIDRKFGELPYRKEFTFQFPSSPTLEHDYNHGHIQYQISNIDKEIKSNALFIRLTPMNKCIGDRGVDLNLKISVKIYDSETFEILHDESGYYYKGIIINDFKFTINHSPIISIEMNELTKQHIFPMKIYLGSRKDILVNMKGVKK</sequence>
<dbReference type="EMBL" id="JAWIZZ010000040">
    <property type="protein sequence ID" value="KAK5780842.1"/>
    <property type="molecule type" value="Genomic_DNA"/>
</dbReference>
<dbReference type="InterPro" id="IPR001300">
    <property type="entry name" value="Peptidase_C2_calpain_cat"/>
</dbReference>
<dbReference type="GO" id="GO:0004198">
    <property type="term" value="F:calcium-dependent cysteine-type endopeptidase activity"/>
    <property type="evidence" value="ECO:0007669"/>
    <property type="project" value="InterPro"/>
</dbReference>
<dbReference type="InterPro" id="IPR038765">
    <property type="entry name" value="Papain-like_cys_pep_sf"/>
</dbReference>
<dbReference type="SUPFAM" id="SSF54001">
    <property type="entry name" value="Cysteine proteinases"/>
    <property type="match status" value="1"/>
</dbReference>
<keyword evidence="8" id="KW-1185">Reference proteome</keyword>
<dbReference type="InterPro" id="IPR051297">
    <property type="entry name" value="PalB/RIM13"/>
</dbReference>
<name>A0AAN8A7I1_9SACH</name>
<evidence type="ECO:0000256" key="1">
    <source>
        <dbReference type="ARBA" id="ARBA00010193"/>
    </source>
</evidence>
<evidence type="ECO:0000256" key="4">
    <source>
        <dbReference type="ARBA" id="ARBA00022807"/>
    </source>
</evidence>
<organism evidence="7 8">
    <name type="scientific">Arxiozyma heterogenica</name>
    <dbReference type="NCBI Taxonomy" id="278026"/>
    <lineage>
        <taxon>Eukaryota</taxon>
        <taxon>Fungi</taxon>
        <taxon>Dikarya</taxon>
        <taxon>Ascomycota</taxon>
        <taxon>Saccharomycotina</taxon>
        <taxon>Saccharomycetes</taxon>
        <taxon>Saccharomycetales</taxon>
        <taxon>Saccharomycetaceae</taxon>
        <taxon>Arxiozyma</taxon>
    </lineage>
</organism>
<keyword evidence="2" id="KW-0645">Protease</keyword>
<evidence type="ECO:0000313" key="8">
    <source>
        <dbReference type="Proteomes" id="UP001306508"/>
    </source>
</evidence>
<evidence type="ECO:0000256" key="2">
    <source>
        <dbReference type="ARBA" id="ARBA00022670"/>
    </source>
</evidence>
<comment type="similarity">
    <text evidence="1">Belongs to the peptidase C2 family. PalB/RIM13 subfamily.</text>
</comment>
<evidence type="ECO:0000256" key="3">
    <source>
        <dbReference type="ARBA" id="ARBA00022801"/>
    </source>
</evidence>
<dbReference type="PANTHER" id="PTHR46143">
    <property type="entry name" value="CALPAIN-7"/>
    <property type="match status" value="1"/>
</dbReference>
<feature type="domain" description="Calpain catalytic" evidence="6">
    <location>
        <begin position="107"/>
        <end position="371"/>
    </location>
</feature>
<reference evidence="8" key="1">
    <citation type="submission" date="2023-07" db="EMBL/GenBank/DDBJ databases">
        <title>A draft genome of Kazachstania heterogenica Y-27499.</title>
        <authorList>
            <person name="Donic C."/>
            <person name="Kralova J.S."/>
            <person name="Fidel L."/>
            <person name="Ben-Dor S."/>
            <person name="Jung S."/>
        </authorList>
    </citation>
    <scope>NUCLEOTIDE SEQUENCE [LARGE SCALE GENOMIC DNA]</scope>
    <source>
        <strain evidence="8">Y27499</strain>
    </source>
</reference>
<dbReference type="PANTHER" id="PTHR46143:SF1">
    <property type="entry name" value="CALPAIN-7"/>
    <property type="match status" value="1"/>
</dbReference>
<evidence type="ECO:0000256" key="5">
    <source>
        <dbReference type="ARBA" id="ARBA00042255"/>
    </source>
</evidence>
<gene>
    <name evidence="7" type="ORF">RI543_001968</name>
</gene>
<protein>
    <recommendedName>
        <fullName evidence="5">Cysteine protease RIM13</fullName>
    </recommendedName>
</protein>
<dbReference type="AlphaFoldDB" id="A0AAN8A7I1"/>
<dbReference type="Proteomes" id="UP001306508">
    <property type="component" value="Unassembled WGS sequence"/>
</dbReference>
<proteinExistence type="inferred from homology"/>
<keyword evidence="4" id="KW-0788">Thiol protease</keyword>
<accession>A0AAN8A7I1</accession>
<keyword evidence="3" id="KW-0378">Hydrolase</keyword>
<evidence type="ECO:0000313" key="7">
    <source>
        <dbReference type="EMBL" id="KAK5780842.1"/>
    </source>
</evidence>
<dbReference type="SMART" id="SM00230">
    <property type="entry name" value="CysPc"/>
    <property type="match status" value="1"/>
</dbReference>
<dbReference type="GO" id="GO:0006508">
    <property type="term" value="P:proteolysis"/>
    <property type="evidence" value="ECO:0007669"/>
    <property type="project" value="UniProtKB-KW"/>
</dbReference>